<evidence type="ECO:0000313" key="3">
    <source>
        <dbReference type="Proteomes" id="UP000199251"/>
    </source>
</evidence>
<evidence type="ECO:0000313" key="2">
    <source>
        <dbReference type="EMBL" id="CQD23028.1"/>
    </source>
</evidence>
<protein>
    <submittedName>
        <fullName evidence="2">Putative HAD superfamily sugar phosphatase</fullName>
    </submittedName>
</protein>
<organism evidence="2 3">
    <name type="scientific">Mycobacterium lentiflavum</name>
    <dbReference type="NCBI Taxonomy" id="141349"/>
    <lineage>
        <taxon>Bacteria</taxon>
        <taxon>Bacillati</taxon>
        <taxon>Actinomycetota</taxon>
        <taxon>Actinomycetes</taxon>
        <taxon>Mycobacteriales</taxon>
        <taxon>Mycobacteriaceae</taxon>
        <taxon>Mycobacterium</taxon>
        <taxon>Mycobacterium simiae complex</taxon>
    </lineage>
</organism>
<dbReference type="InterPro" id="IPR006357">
    <property type="entry name" value="HAD-SF_hydro_IIA"/>
</dbReference>
<dbReference type="OrthoDB" id="3400930at2"/>
<feature type="domain" description="GCN5-related N-acetyltransferase-like" evidence="1">
    <location>
        <begin position="295"/>
        <end position="357"/>
    </location>
</feature>
<dbReference type="STRING" id="141349.BN1232_05837"/>
<proteinExistence type="predicted"/>
<sequence>MFDLERDGPSRSVRLCGCVVTRGVGAASLVCAHDCLLLDLDGTVFRGSSPTTGAIETLESIEARTLYLTNNASRLAQEVADHLGELGFNVDPADVVTSAQSAARLLGNELEHGSRVLVVGTEALATEVVNVGLVPVRSVQEAPAAVVQGHSPDTDWRDLAEAALAIRGGALWVACNIDATFPTERGLVPGNGSMVAALRAATGSEPIVVGKPQPTMLRDALARGGNFESPLVVGDRLDTDIAGANSEGLPSLLVLSGVSTAADLVCAPSDRHPVYVAEDLRGLCQPSETVRIGPRPGWRSSTSGDTVTIASAGDCGGGLSVVRAAAHAVWSAQFNGRPPVLRAGDDLAHAALEKWCLLDLG</sequence>
<dbReference type="GO" id="GO:0005737">
    <property type="term" value="C:cytoplasm"/>
    <property type="evidence" value="ECO:0007669"/>
    <property type="project" value="TreeGrafter"/>
</dbReference>
<dbReference type="Gene3D" id="3.30.300.290">
    <property type="match status" value="1"/>
</dbReference>
<dbReference type="GO" id="GO:0016791">
    <property type="term" value="F:phosphatase activity"/>
    <property type="evidence" value="ECO:0007669"/>
    <property type="project" value="TreeGrafter"/>
</dbReference>
<dbReference type="InterPro" id="IPR036412">
    <property type="entry name" value="HAD-like_sf"/>
</dbReference>
<dbReference type="PANTHER" id="PTHR19288:SF95">
    <property type="entry name" value="D-GLYCEROL 3-PHOSPHATE PHOSPHATASE"/>
    <property type="match status" value="1"/>
</dbReference>
<dbReference type="AlphaFoldDB" id="A0A0E4H1M3"/>
<dbReference type="Pfam" id="PF18407">
    <property type="entry name" value="GNAT_like"/>
    <property type="match status" value="1"/>
</dbReference>
<dbReference type="NCBIfam" id="TIGR01460">
    <property type="entry name" value="HAD-SF-IIA"/>
    <property type="match status" value="1"/>
</dbReference>
<dbReference type="SUPFAM" id="SSF56784">
    <property type="entry name" value="HAD-like"/>
    <property type="match status" value="1"/>
</dbReference>
<reference evidence="2 3" key="1">
    <citation type="submission" date="2015-03" db="EMBL/GenBank/DDBJ databases">
        <authorList>
            <person name="Urmite Genomes"/>
        </authorList>
    </citation>
    <scope>NUCLEOTIDE SEQUENCE [LARGE SCALE GENOMIC DNA]</scope>
    <source>
        <strain evidence="2 3">CSUR P1491</strain>
    </source>
</reference>
<dbReference type="Gene3D" id="3.40.50.1000">
    <property type="entry name" value="HAD superfamily/HAD-like"/>
    <property type="match status" value="2"/>
</dbReference>
<name>A0A0E4H1M3_MYCLN</name>
<dbReference type="PANTHER" id="PTHR19288">
    <property type="entry name" value="4-NITROPHENYLPHOSPHATASE-RELATED"/>
    <property type="match status" value="1"/>
</dbReference>
<dbReference type="Proteomes" id="UP000199251">
    <property type="component" value="Unassembled WGS sequence"/>
</dbReference>
<dbReference type="InterPro" id="IPR023214">
    <property type="entry name" value="HAD_sf"/>
</dbReference>
<accession>A0A0E4H1M3</accession>
<dbReference type="EMBL" id="CTEE01000001">
    <property type="protein sequence ID" value="CQD23028.1"/>
    <property type="molecule type" value="Genomic_DNA"/>
</dbReference>
<dbReference type="Pfam" id="PF13242">
    <property type="entry name" value="Hydrolase_like"/>
    <property type="match status" value="1"/>
</dbReference>
<gene>
    <name evidence="2" type="ORF">BN1232_05837</name>
</gene>
<evidence type="ECO:0000259" key="1">
    <source>
        <dbReference type="Pfam" id="PF18407"/>
    </source>
</evidence>
<dbReference type="Pfam" id="PF13344">
    <property type="entry name" value="Hydrolase_6"/>
    <property type="match status" value="1"/>
</dbReference>
<dbReference type="InterPro" id="IPR041065">
    <property type="entry name" value="GNAT-like"/>
</dbReference>